<evidence type="ECO:0000313" key="3">
    <source>
        <dbReference type="Proteomes" id="UP000675781"/>
    </source>
</evidence>
<dbReference type="RefSeq" id="WP_212528400.1">
    <property type="nucleotide sequence ID" value="NZ_JAGSOG010000042.1"/>
</dbReference>
<proteinExistence type="predicted"/>
<accession>A0A941IM86</accession>
<keyword evidence="1" id="KW-0812">Transmembrane</keyword>
<sequence>MPEVEDQRRAARSWLVDSLTFGPVAGMALSVGVNHGHPGRSAYGAVPVLLLVYVLLVWITCQHQAWSRGETAVRVAALLIGGSALFVLPRALTLSAGGGPWEPSVLLRFLICCAPYPLVARLTRSRPTAAEASAAWAALAVIALLWPPTLIGMRHVLAQQVRYELGEPSSMYLAIDAPPGRPAQGYIRSGAVIWMPYDSAGGPPAFGAPDYSPDDLDLFVFRATSATPCAVIGPLVSKTVGSGSPAPGQCSRLAPNLWSIANVLDDGAVIDVEDYHGYFVALSVDPDSNEPLPGSALPALLATVHQADDDEIARVGKFSNRGW</sequence>
<feature type="transmembrane region" description="Helical" evidence="1">
    <location>
        <begin position="73"/>
        <end position="93"/>
    </location>
</feature>
<keyword evidence="1" id="KW-0472">Membrane</keyword>
<comment type="caution">
    <text evidence="2">The sequence shown here is derived from an EMBL/GenBank/DDBJ whole genome shotgun (WGS) entry which is preliminary data.</text>
</comment>
<gene>
    <name evidence="2" type="ORF">KDL01_11420</name>
</gene>
<evidence type="ECO:0000313" key="2">
    <source>
        <dbReference type="EMBL" id="MBR7833880.1"/>
    </source>
</evidence>
<keyword evidence="1" id="KW-1133">Transmembrane helix</keyword>
<name>A0A941IM86_9ACTN</name>
<dbReference type="AlphaFoldDB" id="A0A941IM86"/>
<dbReference type="EMBL" id="JAGSOG010000042">
    <property type="protein sequence ID" value="MBR7833880.1"/>
    <property type="molecule type" value="Genomic_DNA"/>
</dbReference>
<evidence type="ECO:0000256" key="1">
    <source>
        <dbReference type="SAM" id="Phobius"/>
    </source>
</evidence>
<keyword evidence="3" id="KW-1185">Reference proteome</keyword>
<organism evidence="2 3">
    <name type="scientific">Actinospica durhamensis</name>
    <dbReference type="NCBI Taxonomy" id="1508375"/>
    <lineage>
        <taxon>Bacteria</taxon>
        <taxon>Bacillati</taxon>
        <taxon>Actinomycetota</taxon>
        <taxon>Actinomycetes</taxon>
        <taxon>Catenulisporales</taxon>
        <taxon>Actinospicaceae</taxon>
        <taxon>Actinospica</taxon>
    </lineage>
</organism>
<feature type="transmembrane region" description="Helical" evidence="1">
    <location>
        <begin position="134"/>
        <end position="153"/>
    </location>
</feature>
<reference evidence="2" key="1">
    <citation type="submission" date="2021-04" db="EMBL/GenBank/DDBJ databases">
        <title>Genome based classification of Actinospica acidithermotolerans sp. nov., an actinobacterium isolated from an Indonesian hot spring.</title>
        <authorList>
            <person name="Kusuma A.B."/>
            <person name="Putra K.E."/>
            <person name="Nafisah S."/>
            <person name="Loh J."/>
            <person name="Nouioui I."/>
            <person name="Goodfellow M."/>
        </authorList>
    </citation>
    <scope>NUCLEOTIDE SEQUENCE</scope>
    <source>
        <strain evidence="2">CSCA 57</strain>
    </source>
</reference>
<protein>
    <submittedName>
        <fullName evidence="2">Uncharacterized protein</fullName>
    </submittedName>
</protein>
<dbReference type="Proteomes" id="UP000675781">
    <property type="component" value="Unassembled WGS sequence"/>
</dbReference>
<feature type="transmembrane region" description="Helical" evidence="1">
    <location>
        <begin position="42"/>
        <end position="61"/>
    </location>
</feature>
<feature type="transmembrane region" description="Helical" evidence="1">
    <location>
        <begin position="105"/>
        <end position="122"/>
    </location>
</feature>
<feature type="transmembrane region" description="Helical" evidence="1">
    <location>
        <begin position="12"/>
        <end position="30"/>
    </location>
</feature>